<evidence type="ECO:0000259" key="1">
    <source>
        <dbReference type="Pfam" id="PF20150"/>
    </source>
</evidence>
<gene>
    <name evidence="2" type="ORF">BPOR_0086g00080</name>
</gene>
<accession>A0A4Z1KZI9</accession>
<proteinExistence type="predicted"/>
<dbReference type="InterPro" id="IPR045518">
    <property type="entry name" value="2EXR"/>
</dbReference>
<name>A0A4Z1KZI9_9HELO</name>
<dbReference type="AlphaFoldDB" id="A0A4Z1KZI9"/>
<sequence>MCKDCPPLCSWEEGYQDNRDPRDGTLEKFSLLPVEVQCAIFKGALPSPQVIDLAFKIFENRDHSARKIVRQLEVCIPTNPSMLPLLQACAASHAEVYRNVKKIEITRLGTKVYLPLWNSVLGIPPHIRNYGVVNRLKASTKPNTRAYTYMRTDEDILMLDAAKVFTLYIYGGTILMSNIKYLALQNASLDGMSLDTPGDMLGVQYEVLRLHLFFNIIRLHCPALSKMYFLIDGRNYFHPNEPPVESQKLELRILDMDSEFFIQDFSGMGAAYTAEGEWATAARLSLQSDAKHTMRDCKNFRKAIGRNLAQNRDLEPVIGIMGWFYADAQEDPSVVPLPRMCVPSILAWLPAHADGTIVDKYKGMAQIFDGAPW</sequence>
<keyword evidence="3" id="KW-1185">Reference proteome</keyword>
<reference evidence="2 3" key="1">
    <citation type="submission" date="2017-12" db="EMBL/GenBank/DDBJ databases">
        <title>Comparative genomics of Botrytis spp.</title>
        <authorList>
            <person name="Valero-Jimenez C.A."/>
            <person name="Tapia P."/>
            <person name="Veloso J."/>
            <person name="Silva-Moreno E."/>
            <person name="Staats M."/>
            <person name="Valdes J.H."/>
            <person name="Van Kan J.A.L."/>
        </authorList>
    </citation>
    <scope>NUCLEOTIDE SEQUENCE [LARGE SCALE GENOMIC DNA]</scope>
    <source>
        <strain evidence="2 3">MUCL3349</strain>
    </source>
</reference>
<dbReference type="Pfam" id="PF20150">
    <property type="entry name" value="2EXR"/>
    <property type="match status" value="1"/>
</dbReference>
<evidence type="ECO:0000313" key="2">
    <source>
        <dbReference type="EMBL" id="TGO89938.1"/>
    </source>
</evidence>
<dbReference type="EMBL" id="PQXO01000086">
    <property type="protein sequence ID" value="TGO89938.1"/>
    <property type="molecule type" value="Genomic_DNA"/>
</dbReference>
<protein>
    <recommendedName>
        <fullName evidence="1">2EXR domain-containing protein</fullName>
    </recommendedName>
</protein>
<evidence type="ECO:0000313" key="3">
    <source>
        <dbReference type="Proteomes" id="UP000297280"/>
    </source>
</evidence>
<organism evidence="2 3">
    <name type="scientific">Botrytis porri</name>
    <dbReference type="NCBI Taxonomy" id="87229"/>
    <lineage>
        <taxon>Eukaryota</taxon>
        <taxon>Fungi</taxon>
        <taxon>Dikarya</taxon>
        <taxon>Ascomycota</taxon>
        <taxon>Pezizomycotina</taxon>
        <taxon>Leotiomycetes</taxon>
        <taxon>Helotiales</taxon>
        <taxon>Sclerotiniaceae</taxon>
        <taxon>Botrytis</taxon>
    </lineage>
</organism>
<feature type="domain" description="2EXR" evidence="1">
    <location>
        <begin position="28"/>
        <end position="102"/>
    </location>
</feature>
<dbReference type="Proteomes" id="UP000297280">
    <property type="component" value="Unassembled WGS sequence"/>
</dbReference>
<comment type="caution">
    <text evidence="2">The sequence shown here is derived from an EMBL/GenBank/DDBJ whole genome shotgun (WGS) entry which is preliminary data.</text>
</comment>